<name>A0A656Z7D7_9PROT</name>
<dbReference type="GO" id="GO:0009242">
    <property type="term" value="P:colanic acid biosynthetic process"/>
    <property type="evidence" value="ECO:0007669"/>
    <property type="project" value="TreeGrafter"/>
</dbReference>
<gene>
    <name evidence="8" type="ORF">ACY05_03890</name>
</gene>
<evidence type="ECO:0000313" key="9">
    <source>
        <dbReference type="Proteomes" id="UP000243416"/>
    </source>
</evidence>
<dbReference type="NCBIfam" id="TIGR03025">
    <property type="entry name" value="EPS_sugtrans"/>
    <property type="match status" value="1"/>
</dbReference>
<feature type="domain" description="Bacterial sugar transferase" evidence="7">
    <location>
        <begin position="289"/>
        <end position="472"/>
    </location>
</feature>
<dbReference type="InterPro" id="IPR017475">
    <property type="entry name" value="EPS_sugar_tfrase"/>
</dbReference>
<dbReference type="GO" id="GO:0089702">
    <property type="term" value="F:undecaprenyl-phosphate glucose phosphotransferase activity"/>
    <property type="evidence" value="ECO:0007669"/>
    <property type="project" value="TreeGrafter"/>
</dbReference>
<evidence type="ECO:0000256" key="1">
    <source>
        <dbReference type="ARBA" id="ARBA00004141"/>
    </source>
</evidence>
<dbReference type="InterPro" id="IPR017473">
    <property type="entry name" value="Undecaprenyl-P_gluc_Ptfrase"/>
</dbReference>
<dbReference type="GO" id="GO:0016020">
    <property type="term" value="C:membrane"/>
    <property type="evidence" value="ECO:0007669"/>
    <property type="project" value="UniProtKB-SubCell"/>
</dbReference>
<sequence length="480" mass="53838">MGFRGVLKEHASVLDVLLRIGDALLAGVTGWLALLIYLHADPMELDGYDLGLVRGMLLVLVVFPLFDVYRARRGSPLHKELWAVSLAWCAVLTTLTLIMFLTKRGGDFSRGWFLIWSVLGWLTFILERGALRWLLQALRRRGYNLRRIVIVHSNRLGVEVARGLEAAPWTGLKVAALFCTADAASCRADEEKADGGALSRSVARFDGLTTLADYVRREPVDQVWIVLPLKEEETIRVVLHELRHSPVPLRYVPDISGLRLLNQSLGEVAGFPVVNLASTPMDGVNGLLKTIEDRLLSALILLLISPLLLLIALGVKLSSPGPVLFRQQRLGLGGEEITVLKFRSMKLHEDAPGQVTQATKNDARVTPFGAFLRRTSLDELPQFFNVLCGEMSIVGPRPHALAHNEQYKELVDRYMLRHLMKPGITGWAQINGFRGETDTLEKMEKRIEHDLYYIENWSLWLDLKIIALTIVRGFRDGNAY</sequence>
<evidence type="ECO:0000256" key="5">
    <source>
        <dbReference type="ARBA" id="ARBA00022989"/>
    </source>
</evidence>
<evidence type="ECO:0000313" key="8">
    <source>
        <dbReference type="EMBL" id="KYC28990.1"/>
    </source>
</evidence>
<dbReference type="EMBL" id="LFZK01000002">
    <property type="protein sequence ID" value="KYC28990.1"/>
    <property type="molecule type" value="Genomic_DNA"/>
</dbReference>
<keyword evidence="3 8" id="KW-0808">Transferase</keyword>
<dbReference type="NCBIfam" id="TIGR03023">
    <property type="entry name" value="WcaJ_sugtrans"/>
    <property type="match status" value="1"/>
</dbReference>
<accession>A0A656Z7D7</accession>
<evidence type="ECO:0000256" key="3">
    <source>
        <dbReference type="ARBA" id="ARBA00022679"/>
    </source>
</evidence>
<proteinExistence type="inferred from homology"/>
<dbReference type="PANTHER" id="PTHR30576:SF21">
    <property type="entry name" value="UDP-GLUCOSE:UNDECAPRENYL-PHOSPHATE GLUCOSE-1-PHOSPHATE TRANSFERASE"/>
    <property type="match status" value="1"/>
</dbReference>
<keyword evidence="5" id="KW-1133">Transmembrane helix</keyword>
<dbReference type="InterPro" id="IPR003362">
    <property type="entry name" value="Bact_transf"/>
</dbReference>
<keyword evidence="9" id="KW-1185">Reference proteome</keyword>
<organism evidence="8 9">
    <name type="scientific">Sterolibacterium denitrificans</name>
    <dbReference type="NCBI Taxonomy" id="157592"/>
    <lineage>
        <taxon>Bacteria</taxon>
        <taxon>Pseudomonadati</taxon>
        <taxon>Pseudomonadota</taxon>
        <taxon>Betaproteobacteria</taxon>
        <taxon>Nitrosomonadales</taxon>
        <taxon>Sterolibacteriaceae</taxon>
        <taxon>Sterolibacterium</taxon>
    </lineage>
</organism>
<dbReference type="RefSeq" id="WP_067171093.1">
    <property type="nucleotide sequence ID" value="NZ_LT837803.1"/>
</dbReference>
<keyword evidence="4" id="KW-0812">Transmembrane</keyword>
<comment type="subcellular location">
    <subcellularLocation>
        <location evidence="1">Membrane</location>
        <topology evidence="1">Multi-pass membrane protein</topology>
    </subcellularLocation>
</comment>
<evidence type="ECO:0000259" key="7">
    <source>
        <dbReference type="Pfam" id="PF02397"/>
    </source>
</evidence>
<comment type="caution">
    <text evidence="8">The sequence shown here is derived from an EMBL/GenBank/DDBJ whole genome shotgun (WGS) entry which is preliminary data.</text>
</comment>
<evidence type="ECO:0000256" key="4">
    <source>
        <dbReference type="ARBA" id="ARBA00022692"/>
    </source>
</evidence>
<keyword evidence="6" id="KW-0472">Membrane</keyword>
<reference evidence="8 9" key="1">
    <citation type="journal article" date="2016" name="ISME J.">
        <title>Integrated multi-omics analyses reveal the biochemical mechanisms and phylogenetic relevance of anaerobic androgen biodegradation in the environment.</title>
        <authorList>
            <person name="Yang F.C."/>
            <person name="Chen Y.L."/>
            <person name="Tang S.L."/>
            <person name="Yu C.P."/>
            <person name="Wang P.H."/>
            <person name="Ismail W."/>
            <person name="Wang C.H."/>
            <person name="Ding J.Y."/>
            <person name="Yang C.Y."/>
            <person name="Yang C.Y."/>
            <person name="Chiang Y.R."/>
        </authorList>
    </citation>
    <scope>NUCLEOTIDE SEQUENCE [LARGE SCALE GENOMIC DNA]</scope>
    <source>
        <strain evidence="8 9">DSM 13999</strain>
    </source>
</reference>
<comment type="similarity">
    <text evidence="2">Belongs to the bacterial sugar transferase family.</text>
</comment>
<dbReference type="Gene3D" id="3.40.50.720">
    <property type="entry name" value="NAD(P)-binding Rossmann-like Domain"/>
    <property type="match status" value="1"/>
</dbReference>
<evidence type="ECO:0000256" key="6">
    <source>
        <dbReference type="ARBA" id="ARBA00023136"/>
    </source>
</evidence>
<dbReference type="Proteomes" id="UP000243416">
    <property type="component" value="Unassembled WGS sequence"/>
</dbReference>
<dbReference type="Pfam" id="PF02397">
    <property type="entry name" value="Bac_transf"/>
    <property type="match status" value="1"/>
</dbReference>
<protein>
    <submittedName>
        <fullName evidence="8">UDP-phosphate galactose phosphotransferase</fullName>
    </submittedName>
</protein>
<dbReference type="PANTHER" id="PTHR30576">
    <property type="entry name" value="COLANIC BIOSYNTHESIS UDP-GLUCOSE LIPID CARRIER TRANSFERASE"/>
    <property type="match status" value="1"/>
</dbReference>
<evidence type="ECO:0000256" key="2">
    <source>
        <dbReference type="ARBA" id="ARBA00006464"/>
    </source>
</evidence>
<dbReference type="AlphaFoldDB" id="A0A656Z7D7"/>
<dbReference type="Pfam" id="PF13727">
    <property type="entry name" value="CoA_binding_3"/>
    <property type="match status" value="1"/>
</dbReference>